<dbReference type="EMBL" id="GGEC01089638">
    <property type="protein sequence ID" value="MBX70122.1"/>
    <property type="molecule type" value="Transcribed_RNA"/>
</dbReference>
<protein>
    <submittedName>
        <fullName evidence="1">Uncharacterized protein</fullName>
    </submittedName>
</protein>
<name>A0A2P2QSX7_RHIMU</name>
<proteinExistence type="predicted"/>
<evidence type="ECO:0000313" key="1">
    <source>
        <dbReference type="EMBL" id="MBX70122.1"/>
    </source>
</evidence>
<organism evidence="1">
    <name type="scientific">Rhizophora mucronata</name>
    <name type="common">Asiatic mangrove</name>
    <dbReference type="NCBI Taxonomy" id="61149"/>
    <lineage>
        <taxon>Eukaryota</taxon>
        <taxon>Viridiplantae</taxon>
        <taxon>Streptophyta</taxon>
        <taxon>Embryophyta</taxon>
        <taxon>Tracheophyta</taxon>
        <taxon>Spermatophyta</taxon>
        <taxon>Magnoliopsida</taxon>
        <taxon>eudicotyledons</taxon>
        <taxon>Gunneridae</taxon>
        <taxon>Pentapetalae</taxon>
        <taxon>rosids</taxon>
        <taxon>fabids</taxon>
        <taxon>Malpighiales</taxon>
        <taxon>Rhizophoraceae</taxon>
        <taxon>Rhizophora</taxon>
    </lineage>
</organism>
<sequence>MDRLAKRVDQQQDIKESFSITDLRVITRD</sequence>
<reference evidence="1" key="1">
    <citation type="submission" date="2018-02" db="EMBL/GenBank/DDBJ databases">
        <title>Rhizophora mucronata_Transcriptome.</title>
        <authorList>
            <person name="Meera S.P."/>
            <person name="Sreeshan A."/>
            <person name="Augustine A."/>
        </authorList>
    </citation>
    <scope>NUCLEOTIDE SEQUENCE</scope>
    <source>
        <tissue evidence="1">Leaf</tissue>
    </source>
</reference>
<dbReference type="AlphaFoldDB" id="A0A2P2QSX7"/>
<accession>A0A2P2QSX7</accession>